<dbReference type="eggNOG" id="COG0494">
    <property type="taxonomic scope" value="Bacteria"/>
</dbReference>
<keyword evidence="4" id="KW-0479">Metal-binding</keyword>
<dbReference type="GO" id="GO:0010945">
    <property type="term" value="F:coenzyme A diphosphatase activity"/>
    <property type="evidence" value="ECO:0007669"/>
    <property type="project" value="InterPro"/>
</dbReference>
<dbReference type="RefSeq" id="WP_034791277.1">
    <property type="nucleotide sequence ID" value="NZ_JMPJ01000053.1"/>
</dbReference>
<evidence type="ECO:0000256" key="4">
    <source>
        <dbReference type="ARBA" id="ARBA00022723"/>
    </source>
</evidence>
<dbReference type="Proteomes" id="UP000028640">
    <property type="component" value="Unassembled WGS sequence"/>
</dbReference>
<comment type="cofactor">
    <cofactor evidence="1">
        <name>Mn(2+)</name>
        <dbReference type="ChEBI" id="CHEBI:29035"/>
    </cofactor>
</comment>
<dbReference type="InterPro" id="IPR000086">
    <property type="entry name" value="NUDIX_hydrolase_dom"/>
</dbReference>
<dbReference type="NCBIfam" id="NF007980">
    <property type="entry name" value="PRK10707.1"/>
    <property type="match status" value="1"/>
</dbReference>
<dbReference type="PROSITE" id="PS51462">
    <property type="entry name" value="NUDIX"/>
    <property type="match status" value="1"/>
</dbReference>
<dbReference type="InterPro" id="IPR045121">
    <property type="entry name" value="CoAse"/>
</dbReference>
<evidence type="ECO:0000313" key="10">
    <source>
        <dbReference type="Proteomes" id="UP000028640"/>
    </source>
</evidence>
<dbReference type="GO" id="GO:0009132">
    <property type="term" value="P:nucleoside diphosphate metabolic process"/>
    <property type="evidence" value="ECO:0007669"/>
    <property type="project" value="InterPro"/>
</dbReference>
<keyword evidence="6" id="KW-0460">Magnesium</keyword>
<keyword evidence="10" id="KW-1185">Reference proteome</keyword>
<dbReference type="SUPFAM" id="SSF55811">
    <property type="entry name" value="Nudix"/>
    <property type="match status" value="1"/>
</dbReference>
<keyword evidence="5 9" id="KW-0378">Hydrolase</keyword>
<comment type="similarity">
    <text evidence="3">Belongs to the Nudix hydrolase family. PCD1 subfamily.</text>
</comment>
<evidence type="ECO:0000256" key="6">
    <source>
        <dbReference type="ARBA" id="ARBA00022842"/>
    </source>
</evidence>
<dbReference type="EC" id="3.-.-.-" evidence="9"/>
<dbReference type="GeneID" id="78380483"/>
<feature type="domain" description="Nudix hydrolase" evidence="8">
    <location>
        <begin position="38"/>
        <end position="169"/>
    </location>
</feature>
<dbReference type="GO" id="GO:0030145">
    <property type="term" value="F:manganese ion binding"/>
    <property type="evidence" value="ECO:0007669"/>
    <property type="project" value="InterPro"/>
</dbReference>
<dbReference type="EC" id="3.6.1.-" evidence="9"/>
<evidence type="ECO:0000259" key="8">
    <source>
        <dbReference type="PROSITE" id="PS51462"/>
    </source>
</evidence>
<dbReference type="InterPro" id="IPR000059">
    <property type="entry name" value="NUDIX_hydrolase_NudL_CS"/>
</dbReference>
<name>A0A085GAS8_EWIA3</name>
<dbReference type="PANTHER" id="PTHR12992:SF11">
    <property type="entry name" value="MITOCHONDRIAL COENZYME A DIPHOSPHATASE NUDT8"/>
    <property type="match status" value="1"/>
</dbReference>
<dbReference type="PROSITE" id="PS01293">
    <property type="entry name" value="NUDIX_COA"/>
    <property type="match status" value="1"/>
</dbReference>
<dbReference type="Pfam" id="PF00293">
    <property type="entry name" value="NUDIX"/>
    <property type="match status" value="1"/>
</dbReference>
<dbReference type="STRING" id="910964.GEAM_2145"/>
<evidence type="ECO:0000313" key="9">
    <source>
        <dbReference type="EMBL" id="KFC80823.1"/>
    </source>
</evidence>
<comment type="cofactor">
    <cofactor evidence="2">
        <name>Mg(2+)</name>
        <dbReference type="ChEBI" id="CHEBI:18420"/>
    </cofactor>
</comment>
<reference evidence="9 10" key="1">
    <citation type="submission" date="2014-05" db="EMBL/GenBank/DDBJ databases">
        <title>ATOL: Assembling a taxonomically balanced genome-scale reconstruction of the evolutionary history of the Enterobacteriaceae.</title>
        <authorList>
            <person name="Plunkett G.III."/>
            <person name="Neeno-Eckwall E.C."/>
            <person name="Glasner J.D."/>
            <person name="Perna N.T."/>
        </authorList>
    </citation>
    <scope>NUCLEOTIDE SEQUENCE [LARGE SCALE GENOMIC DNA]</scope>
    <source>
        <strain evidence="9 10">ATCC 33852</strain>
    </source>
</reference>
<accession>A0A085GAS8</accession>
<proteinExistence type="inferred from homology"/>
<dbReference type="Gene3D" id="3.90.79.10">
    <property type="entry name" value="Nucleoside Triphosphate Pyrophosphohydrolase"/>
    <property type="match status" value="1"/>
</dbReference>
<dbReference type="InterPro" id="IPR015797">
    <property type="entry name" value="NUDIX_hydrolase-like_dom_sf"/>
</dbReference>
<dbReference type="CDD" id="cd03426">
    <property type="entry name" value="NUDIX_CoAse_Nudt7"/>
    <property type="match status" value="1"/>
</dbReference>
<sequence>MSLEKAIEMPRYSPAVEEFVRRFQLQLPASAPAKVTGKRQAAVLIPIICREQPTLLLTRRSDRLRKHAGQVAFPGGAVDASDSSIIFTALREAQEEVAIPYGDVNVLGTLAPLDSSTGFQVTPVVGLLPVDVPLHPCEDEVAELFEMPLEEAFNLSRYHPLDIHRAGTHHRVYLSWYQQQFVWGLTAAIIRRLAEQIRA</sequence>
<dbReference type="GO" id="GO:0000287">
    <property type="term" value="F:magnesium ion binding"/>
    <property type="evidence" value="ECO:0007669"/>
    <property type="project" value="InterPro"/>
</dbReference>
<evidence type="ECO:0000256" key="1">
    <source>
        <dbReference type="ARBA" id="ARBA00001936"/>
    </source>
</evidence>
<dbReference type="PANTHER" id="PTHR12992">
    <property type="entry name" value="NUDIX HYDROLASE"/>
    <property type="match status" value="1"/>
</dbReference>
<dbReference type="OrthoDB" id="9802805at2"/>
<dbReference type="AlphaFoldDB" id="A0A085GAS8"/>
<evidence type="ECO:0000256" key="3">
    <source>
        <dbReference type="ARBA" id="ARBA00006506"/>
    </source>
</evidence>
<evidence type="ECO:0000256" key="2">
    <source>
        <dbReference type="ARBA" id="ARBA00001946"/>
    </source>
</evidence>
<evidence type="ECO:0000256" key="5">
    <source>
        <dbReference type="ARBA" id="ARBA00022801"/>
    </source>
</evidence>
<keyword evidence="7" id="KW-0464">Manganese</keyword>
<protein>
    <submittedName>
        <fullName evidence="9">Putative Nudix hydrolase</fullName>
        <ecNumber evidence="9">3.-.-.-</ecNumber>
        <ecNumber evidence="9">3.6.1.-</ecNumber>
    </submittedName>
</protein>
<gene>
    <name evidence="9" type="ORF">GEAM_2145</name>
</gene>
<organism evidence="9 10">
    <name type="scientific">Ewingella americana (strain ATCC 33852 / DSM 4580 / CCUG 14506 / JCM 5911 / LMG 7869 / NCTC 12157 / CDC 1468-78)</name>
    <dbReference type="NCBI Taxonomy" id="910964"/>
    <lineage>
        <taxon>Bacteria</taxon>
        <taxon>Pseudomonadati</taxon>
        <taxon>Pseudomonadota</taxon>
        <taxon>Gammaproteobacteria</taxon>
        <taxon>Enterobacterales</taxon>
        <taxon>Yersiniaceae</taxon>
        <taxon>Ewingella</taxon>
    </lineage>
</organism>
<comment type="caution">
    <text evidence="9">The sequence shown here is derived from an EMBL/GenBank/DDBJ whole genome shotgun (WGS) entry which is preliminary data.</text>
</comment>
<evidence type="ECO:0000256" key="7">
    <source>
        <dbReference type="ARBA" id="ARBA00023211"/>
    </source>
</evidence>
<dbReference type="EMBL" id="JMPJ01000053">
    <property type="protein sequence ID" value="KFC80823.1"/>
    <property type="molecule type" value="Genomic_DNA"/>
</dbReference>